<keyword evidence="3" id="KW-1185">Reference proteome</keyword>
<reference evidence="2 3" key="1">
    <citation type="submission" date="2016-06" db="EMBL/GenBank/DDBJ databases">
        <title>Complete genome sequence of a deep-branching marine Gamma Proteobacterium Woeseia oceani type strain XK5.</title>
        <authorList>
            <person name="Mu D."/>
            <person name="Du Z."/>
        </authorList>
    </citation>
    <scope>NUCLEOTIDE SEQUENCE [LARGE SCALE GENOMIC DNA]</scope>
    <source>
        <strain evidence="2 3">XK5</strain>
    </source>
</reference>
<dbReference type="Proteomes" id="UP000092695">
    <property type="component" value="Chromosome"/>
</dbReference>
<dbReference type="EMBL" id="CP016268">
    <property type="protein sequence ID" value="ANO53342.1"/>
    <property type="molecule type" value="Genomic_DNA"/>
</dbReference>
<sequence>MKIAQTAKLVIQGVYFLSPYAWLDRYLKKREAQYAVGSEEQKALRNRRLVLSERYIGYWFFTAVLLYLLSTLLPAWLAILFIIRAIGILNKEMGVVLFGICKITEGTAVSATGRVIVLALVNYLTALFLFAATYSVVGGLDDVPAFALDSERLTGLLHAAQIHFSLASSYTPATALVAILSIFHSAYCFLFGTLVISLFVSLLSVKPLQS</sequence>
<evidence type="ECO:0000256" key="1">
    <source>
        <dbReference type="SAM" id="Phobius"/>
    </source>
</evidence>
<protein>
    <submittedName>
        <fullName evidence="2">Uncharacterized protein</fullName>
    </submittedName>
</protein>
<dbReference type="RefSeq" id="WP_068619573.1">
    <property type="nucleotide sequence ID" value="NZ_CP016268.1"/>
</dbReference>
<evidence type="ECO:0000313" key="3">
    <source>
        <dbReference type="Proteomes" id="UP000092695"/>
    </source>
</evidence>
<dbReference type="AlphaFoldDB" id="A0A193LLH5"/>
<evidence type="ECO:0000313" key="2">
    <source>
        <dbReference type="EMBL" id="ANO53342.1"/>
    </source>
</evidence>
<accession>A0A193LLH5</accession>
<gene>
    <name evidence="2" type="ORF">BA177_16625</name>
</gene>
<keyword evidence="1" id="KW-0472">Membrane</keyword>
<feature type="transmembrane region" description="Helical" evidence="1">
    <location>
        <begin position="115"/>
        <end position="137"/>
    </location>
</feature>
<feature type="transmembrane region" description="Helical" evidence="1">
    <location>
        <begin position="56"/>
        <end position="83"/>
    </location>
</feature>
<name>A0A193LLH5_9GAMM</name>
<dbReference type="OrthoDB" id="5615320at2"/>
<proteinExistence type="predicted"/>
<dbReference type="STRING" id="1548547.BA177_16625"/>
<keyword evidence="1" id="KW-0812">Transmembrane</keyword>
<organism evidence="2 3">
    <name type="scientific">Woeseia oceani</name>
    <dbReference type="NCBI Taxonomy" id="1548547"/>
    <lineage>
        <taxon>Bacteria</taxon>
        <taxon>Pseudomonadati</taxon>
        <taxon>Pseudomonadota</taxon>
        <taxon>Gammaproteobacteria</taxon>
        <taxon>Woeseiales</taxon>
        <taxon>Woeseiaceae</taxon>
        <taxon>Woeseia</taxon>
    </lineage>
</organism>
<dbReference type="KEGG" id="woc:BA177_16625"/>
<keyword evidence="1" id="KW-1133">Transmembrane helix</keyword>
<feature type="transmembrane region" description="Helical" evidence="1">
    <location>
        <begin position="175"/>
        <end position="205"/>
    </location>
</feature>